<sequence length="142" mass="15077">MSFLAILPALLGALAPILQKAIPDEGQRMQAQLDLQRALLDGQSDLARAMAEVMKADAASESALTRNARPITVLWALAMITWVGVAAPLLGLQAEVVKALAGVPESLWSLLTLGIGAYMAARTADKFIEARVTEARVAEAKR</sequence>
<evidence type="ECO:0000313" key="3">
    <source>
        <dbReference type="Proteomes" id="UP001236369"/>
    </source>
</evidence>
<evidence type="ECO:0000313" key="2">
    <source>
        <dbReference type="EMBL" id="MDQ0444679.1"/>
    </source>
</evidence>
<evidence type="ECO:0008006" key="4">
    <source>
        <dbReference type="Google" id="ProtNLM"/>
    </source>
</evidence>
<dbReference type="Proteomes" id="UP001236369">
    <property type="component" value="Unassembled WGS sequence"/>
</dbReference>
<dbReference type="InterPro" id="IPR021497">
    <property type="entry name" value="GTA_holin_3TM"/>
</dbReference>
<feature type="transmembrane region" description="Helical" evidence="1">
    <location>
        <begin position="73"/>
        <end position="92"/>
    </location>
</feature>
<keyword evidence="3" id="KW-1185">Reference proteome</keyword>
<protein>
    <recommendedName>
        <fullName evidence="4">Holin of 3TMs, for gene-transfer release</fullName>
    </recommendedName>
</protein>
<accession>A0ABU0HQS5</accession>
<comment type="caution">
    <text evidence="2">The sequence shown here is derived from an EMBL/GenBank/DDBJ whole genome shotgun (WGS) entry which is preliminary data.</text>
</comment>
<dbReference type="EMBL" id="JAUSVV010000014">
    <property type="protein sequence ID" value="MDQ0444679.1"/>
    <property type="molecule type" value="Genomic_DNA"/>
</dbReference>
<evidence type="ECO:0000256" key="1">
    <source>
        <dbReference type="SAM" id="Phobius"/>
    </source>
</evidence>
<keyword evidence="1" id="KW-0472">Membrane</keyword>
<reference evidence="2 3" key="1">
    <citation type="submission" date="2023-07" db="EMBL/GenBank/DDBJ databases">
        <title>Genomic Encyclopedia of Type Strains, Phase IV (KMG-IV): sequencing the most valuable type-strain genomes for metagenomic binning, comparative biology and taxonomic classification.</title>
        <authorList>
            <person name="Goeker M."/>
        </authorList>
    </citation>
    <scope>NUCLEOTIDE SEQUENCE [LARGE SCALE GENOMIC DNA]</scope>
    <source>
        <strain evidence="2 3">DSM 19562</strain>
    </source>
</reference>
<keyword evidence="1" id="KW-1133">Transmembrane helix</keyword>
<organism evidence="2 3">
    <name type="scientific">Methylobacterium persicinum</name>
    <dbReference type="NCBI Taxonomy" id="374426"/>
    <lineage>
        <taxon>Bacteria</taxon>
        <taxon>Pseudomonadati</taxon>
        <taxon>Pseudomonadota</taxon>
        <taxon>Alphaproteobacteria</taxon>
        <taxon>Hyphomicrobiales</taxon>
        <taxon>Methylobacteriaceae</taxon>
        <taxon>Methylobacterium</taxon>
    </lineage>
</organism>
<proteinExistence type="predicted"/>
<keyword evidence="1" id="KW-0812">Transmembrane</keyword>
<dbReference type="RefSeq" id="WP_238249385.1">
    <property type="nucleotide sequence ID" value="NZ_BPQX01000030.1"/>
</dbReference>
<name>A0ABU0HQS5_9HYPH</name>
<dbReference type="Pfam" id="PF11351">
    <property type="entry name" value="GTA_holin_3TM"/>
    <property type="match status" value="1"/>
</dbReference>
<gene>
    <name evidence="2" type="ORF">QO016_004196</name>
</gene>